<dbReference type="InterPro" id="IPR035979">
    <property type="entry name" value="RBD_domain_sf"/>
</dbReference>
<comment type="caution">
    <text evidence="2">The sequence shown here is derived from an EMBL/GenBank/DDBJ whole genome shotgun (WGS) entry which is preliminary data.</text>
</comment>
<dbReference type="SUPFAM" id="SSF54928">
    <property type="entry name" value="RNA-binding domain, RBD"/>
    <property type="match status" value="1"/>
</dbReference>
<feature type="region of interest" description="Disordered" evidence="1">
    <location>
        <begin position="1149"/>
        <end position="1214"/>
    </location>
</feature>
<organism evidence="2 3">
    <name type="scientific">Dioszegia hungarica</name>
    <dbReference type="NCBI Taxonomy" id="4972"/>
    <lineage>
        <taxon>Eukaryota</taxon>
        <taxon>Fungi</taxon>
        <taxon>Dikarya</taxon>
        <taxon>Basidiomycota</taxon>
        <taxon>Agaricomycotina</taxon>
        <taxon>Tremellomycetes</taxon>
        <taxon>Tremellales</taxon>
        <taxon>Bulleribasidiaceae</taxon>
        <taxon>Dioszegia</taxon>
    </lineage>
</organism>
<evidence type="ECO:0000313" key="3">
    <source>
        <dbReference type="Proteomes" id="UP001164286"/>
    </source>
</evidence>
<sequence length="1447" mass="157081">MPGSANRPWDEMNSPITPPHPLPYRQPSYSAAQKHLAFSPPPSSSAHGSVQVAEEEDDGGWGVDYNPSGNKKRGKMARGVETSSFGIMLGTVPPIKQAYQDKTRSASPAQQEARSVPALAQTVETYEPEVVQVAEKPTAEEGTNSTDQQIANVLLGSGIPLTGDILSRLKQLLDNQLPPVHPAAVPTEQAPAPHLPPHAAPSVPSAPSQVAMAGADASTPAPAAYQSVIIGGEYNGPIGAPPPGVRHGLFDPNRVALPNLKWGRKTPEVRQSEERLAPFSSSAAIPPPPPGVNGHPAFTSDQIPPPSTVRGQGADDAVSDGGWMEDAKTPTPAPAPNLAPAFAPTHTPTFDPNPPLAPAPAADYFNPNPTEKSLPHGGWAPELQAQAQAIDDTTPDGGWDPKIKVLNWARDVSPPSATPHTPPPIIRDEADASVFLLGASVSDGESGADTDLPTPGREVRPLQEFTGQGYTDNPPAPTSTVQSLTIDMRTHQSTEGEARAPRPRKHWERSDAYYKRDPHPAFSVRFANKRILVRFPYAIRRNIAKKAMYDHFLSYGSIRMVWFHELYADESCSSVLLVFDDEGSAEACLADPKHAECYIQPDGSRSEPILINLHVSLSPKYLLCRTICVRLSGQRPDSRSRSASPPRRARAGTDIAESEYQSGTLRHPEEAGFNMQPLPSVVHIDAVPRENHRTRLPEFWARVRPQGDRLEDVQSKTSKAAVARITSIEFGRRIAEKDIVPRLCEIFVEIVHIVPPTQRGESWLVTLNGRTDARSLMDELMKIPGITTHWAPDGVGLPDDDTPPYRPSAADRVDWFVPDDKGVDGGRSHAEPESKPGPRQPHVDPRRNPDEQDPAAKQSRPSPPPLQISAASTVAPRSTVAAAPTSPSSPVLEQAIPTPLLPADEIDPQYPHLRKRIIPIYRGRTLREDLSGETPSYVDDAAVFAGRIVKESETEHTLFERFSRYGQICGIEYNPLRVQTTYATARILYSSKAAADRALQFEQGAISFGSMLKVEKRRVLASDVQLEERYIDEWGRAYSPSMVSQYSPPQRPVEDDLMFVQPPPLFTPPPMFPPPQQMQWIPFPPPPGMQGPVTDGLAQGPPQSFPPFPFPPGHQQGGGQSGPHSHLMPVLYAMGVGYYPPPNYPQPPHMANGPGASEQLPTPPVTPFFGLFPAGPPLVHTGPSQAPNDPTPDPPAPHQPPPTLAEPTSPSGRLLSPRIIETKMNNGTFTVIYDEIELKRWREERGIAEPHPREDGPLPASHSAAPAPGQEYRPVERDLSNISIDSLNLGGSATLTADASCGSFRTHEQQLQMVQQQQEQQAQGQGQRVHALPVPFSPPRGNGQFSPETQFRPYDPSHAAHANGNGHGVDNVHNGFGNGNGFANANGTGNGNSHPFYHEHQDSYGAQGYEEQRYRGRGRTTAPRGPKARQDPGSPGQERAGYGWQGR</sequence>
<dbReference type="GO" id="GO:0003676">
    <property type="term" value="F:nucleic acid binding"/>
    <property type="evidence" value="ECO:0007669"/>
    <property type="project" value="InterPro"/>
</dbReference>
<dbReference type="Proteomes" id="UP001164286">
    <property type="component" value="Unassembled WGS sequence"/>
</dbReference>
<feature type="compositionally biased region" description="Basic and acidic residues" evidence="1">
    <location>
        <begin position="809"/>
        <end position="850"/>
    </location>
</feature>
<gene>
    <name evidence="2" type="ORF">MKK02DRAFT_41508</name>
</gene>
<feature type="compositionally biased region" description="Low complexity" evidence="1">
    <location>
        <begin position="1359"/>
        <end position="1387"/>
    </location>
</feature>
<evidence type="ECO:0000256" key="1">
    <source>
        <dbReference type="SAM" id="MobiDB-lite"/>
    </source>
</evidence>
<feature type="compositionally biased region" description="Pro residues" evidence="1">
    <location>
        <begin position="1189"/>
        <end position="1204"/>
    </location>
</feature>
<accession>A0AA38LSZ4</accession>
<dbReference type="EMBL" id="JAKWFO010000016">
    <property type="protein sequence ID" value="KAI9631876.1"/>
    <property type="molecule type" value="Genomic_DNA"/>
</dbReference>
<feature type="region of interest" description="Disordered" evidence="1">
    <location>
        <begin position="635"/>
        <end position="661"/>
    </location>
</feature>
<dbReference type="GeneID" id="77730796"/>
<feature type="compositionally biased region" description="Low complexity" evidence="1">
    <location>
        <begin position="1316"/>
        <end position="1327"/>
    </location>
</feature>
<evidence type="ECO:0000313" key="2">
    <source>
        <dbReference type="EMBL" id="KAI9631876.1"/>
    </source>
</evidence>
<feature type="region of interest" description="Disordered" evidence="1">
    <location>
        <begin position="1"/>
        <end position="76"/>
    </location>
</feature>
<feature type="compositionally biased region" description="Low complexity" evidence="1">
    <location>
        <begin position="869"/>
        <end position="891"/>
    </location>
</feature>
<feature type="region of interest" description="Disordered" evidence="1">
    <location>
        <begin position="1088"/>
        <end position="1126"/>
    </location>
</feature>
<feature type="region of interest" description="Disordered" evidence="1">
    <location>
        <begin position="791"/>
        <end position="893"/>
    </location>
</feature>
<protein>
    <recommendedName>
        <fullName evidence="4">RRM domain-containing protein</fullName>
    </recommendedName>
</protein>
<proteinExistence type="predicted"/>
<feature type="compositionally biased region" description="Pro residues" evidence="1">
    <location>
        <begin position="1103"/>
        <end position="1112"/>
    </location>
</feature>
<feature type="region of interest" description="Disordered" evidence="1">
    <location>
        <begin position="1316"/>
        <end position="1447"/>
    </location>
</feature>
<feature type="compositionally biased region" description="Low complexity" evidence="1">
    <location>
        <begin position="200"/>
        <end position="215"/>
    </location>
</feature>
<reference evidence="2" key="1">
    <citation type="journal article" date="2022" name="G3 (Bethesda)">
        <title>High quality genome of the basidiomycete yeast Dioszegia hungarica PDD-24b-2 isolated from cloud water.</title>
        <authorList>
            <person name="Jarrige D."/>
            <person name="Haridas S."/>
            <person name="Bleykasten-Grosshans C."/>
            <person name="Joly M."/>
            <person name="Nadalig T."/>
            <person name="Sancelme M."/>
            <person name="Vuilleumier S."/>
            <person name="Grigoriev I.V."/>
            <person name="Amato P."/>
            <person name="Bringel F."/>
        </authorList>
    </citation>
    <scope>NUCLEOTIDE SEQUENCE</scope>
    <source>
        <strain evidence="2">PDD-24b-2</strain>
    </source>
</reference>
<feature type="region of interest" description="Disordered" evidence="1">
    <location>
        <begin position="1249"/>
        <end position="1271"/>
    </location>
</feature>
<dbReference type="RefSeq" id="XP_052941653.1">
    <property type="nucleotide sequence ID" value="XM_053091591.1"/>
</dbReference>
<keyword evidence="3" id="KW-1185">Reference proteome</keyword>
<evidence type="ECO:0008006" key="4">
    <source>
        <dbReference type="Google" id="ProtNLM"/>
    </source>
</evidence>
<feature type="compositionally biased region" description="Low complexity" evidence="1">
    <location>
        <begin position="1257"/>
        <end position="1268"/>
    </location>
</feature>
<name>A0AA38LSZ4_9TREE</name>
<feature type="region of interest" description="Disordered" evidence="1">
    <location>
        <begin position="280"/>
        <end position="319"/>
    </location>
</feature>
<feature type="region of interest" description="Disordered" evidence="1">
    <location>
        <begin position="180"/>
        <end position="215"/>
    </location>
</feature>